<evidence type="ECO:0000313" key="2">
    <source>
        <dbReference type="Proteomes" id="UP001200642"/>
    </source>
</evidence>
<name>A0AAE3EUE5_9FLAO</name>
<reference evidence="1" key="1">
    <citation type="submission" date="2023-02" db="EMBL/GenBank/DDBJ databases">
        <title>Genome of Flavobacteriaceae gen. nov. sp. strain F89.</title>
        <authorList>
            <person name="Wang Y."/>
        </authorList>
    </citation>
    <scope>NUCLEOTIDE SEQUENCE</scope>
    <source>
        <strain evidence="1">F89</strain>
    </source>
</reference>
<accession>A0AAE3EUE5</accession>
<gene>
    <name evidence="1" type="ORF">K8352_11005</name>
</gene>
<dbReference type="EMBL" id="JAIRBC010000014">
    <property type="protein sequence ID" value="MCG2461277.1"/>
    <property type="molecule type" value="Genomic_DNA"/>
</dbReference>
<comment type="caution">
    <text evidence="1">The sequence shown here is derived from an EMBL/GenBank/DDBJ whole genome shotgun (WGS) entry which is preliminary data.</text>
</comment>
<dbReference type="Proteomes" id="UP001200642">
    <property type="component" value="Unassembled WGS sequence"/>
</dbReference>
<dbReference type="AlphaFoldDB" id="A0AAE3EUE5"/>
<dbReference type="RefSeq" id="WP_317902421.1">
    <property type="nucleotide sequence ID" value="NZ_JAIRBC010000014.1"/>
</dbReference>
<protein>
    <submittedName>
        <fullName evidence="1">Uncharacterized protein</fullName>
    </submittedName>
</protein>
<keyword evidence="2" id="KW-1185">Reference proteome</keyword>
<evidence type="ECO:0000313" key="1">
    <source>
        <dbReference type="EMBL" id="MCG2461277.1"/>
    </source>
</evidence>
<organism evidence="1 2">
    <name type="scientific">Cerina litoralis</name>
    <dbReference type="NCBI Taxonomy" id="2874477"/>
    <lineage>
        <taxon>Bacteria</taxon>
        <taxon>Pseudomonadati</taxon>
        <taxon>Bacteroidota</taxon>
        <taxon>Flavobacteriia</taxon>
        <taxon>Flavobacteriales</taxon>
        <taxon>Flavobacteriaceae</taxon>
        <taxon>Cerina</taxon>
    </lineage>
</organism>
<sequence>MVKNILMWLLSSIALTCYSQNEMELNTNDIISKIVDTYALPLPPLPKDSITSTISDHVLDSLKSVKLIVAIFPLMTPLESIKEKMELPKNYSVLLSKKLKNKEININALSSRKGHHIILADSLELRKTMDFPNFDLLFEFSRIYFNENYTEAVLELGISRSRLAGYSALYGLKKENGEWIVDYKKGLTIW</sequence>
<proteinExistence type="predicted"/>